<keyword evidence="8" id="KW-0732">Signal</keyword>
<dbReference type="Gene3D" id="3.10.50.40">
    <property type="match status" value="2"/>
</dbReference>
<keyword evidence="3 5" id="KW-0697">Rotamase</keyword>
<comment type="catalytic activity">
    <reaction evidence="1 5 6">
        <text>[protein]-peptidylproline (omega=180) = [protein]-peptidylproline (omega=0)</text>
        <dbReference type="Rhea" id="RHEA:16237"/>
        <dbReference type="Rhea" id="RHEA-COMP:10747"/>
        <dbReference type="Rhea" id="RHEA-COMP:10748"/>
        <dbReference type="ChEBI" id="CHEBI:83833"/>
        <dbReference type="ChEBI" id="CHEBI:83834"/>
        <dbReference type="EC" id="5.2.1.8"/>
    </reaction>
</comment>
<dbReference type="PANTHER" id="PTHR43811:SF19">
    <property type="entry name" value="39 KDA FK506-BINDING NUCLEAR PROTEIN"/>
    <property type="match status" value="1"/>
</dbReference>
<evidence type="ECO:0000313" key="11">
    <source>
        <dbReference type="Proteomes" id="UP000316988"/>
    </source>
</evidence>
<evidence type="ECO:0000256" key="1">
    <source>
        <dbReference type="ARBA" id="ARBA00000971"/>
    </source>
</evidence>
<evidence type="ECO:0000256" key="8">
    <source>
        <dbReference type="SAM" id="SignalP"/>
    </source>
</evidence>
<organism evidence="10 11">
    <name type="scientific">Aeromicrobium piscarium</name>
    <dbReference type="NCBI Taxonomy" id="2590901"/>
    <lineage>
        <taxon>Bacteria</taxon>
        <taxon>Bacillati</taxon>
        <taxon>Actinomycetota</taxon>
        <taxon>Actinomycetes</taxon>
        <taxon>Propionibacteriales</taxon>
        <taxon>Nocardioidaceae</taxon>
        <taxon>Aeromicrobium</taxon>
    </lineage>
</organism>
<dbReference type="RefSeq" id="WP_143912248.1">
    <property type="nucleotide sequence ID" value="NZ_VLNT01000003.1"/>
</dbReference>
<evidence type="ECO:0000256" key="4">
    <source>
        <dbReference type="ARBA" id="ARBA00023235"/>
    </source>
</evidence>
<dbReference type="GO" id="GO:0003755">
    <property type="term" value="F:peptidyl-prolyl cis-trans isomerase activity"/>
    <property type="evidence" value="ECO:0007669"/>
    <property type="project" value="UniProtKB-UniRule"/>
</dbReference>
<feature type="chain" id="PRO_5038579535" description="Peptidyl-prolyl cis-trans isomerase" evidence="8">
    <location>
        <begin position="20"/>
        <end position="304"/>
    </location>
</feature>
<accession>A0A554SFN9</accession>
<dbReference type="PANTHER" id="PTHR43811">
    <property type="entry name" value="FKBP-TYPE PEPTIDYL-PROLYL CIS-TRANS ISOMERASE FKPA"/>
    <property type="match status" value="1"/>
</dbReference>
<dbReference type="OrthoDB" id="25996at2"/>
<dbReference type="Proteomes" id="UP000316988">
    <property type="component" value="Unassembled WGS sequence"/>
</dbReference>
<evidence type="ECO:0000259" key="9">
    <source>
        <dbReference type="PROSITE" id="PS50059"/>
    </source>
</evidence>
<feature type="domain" description="PPIase FKBP-type" evidence="9">
    <location>
        <begin position="216"/>
        <end position="304"/>
    </location>
</feature>
<dbReference type="PROSITE" id="PS51257">
    <property type="entry name" value="PROKAR_LIPOPROTEIN"/>
    <property type="match status" value="1"/>
</dbReference>
<proteinExistence type="inferred from homology"/>
<evidence type="ECO:0000256" key="6">
    <source>
        <dbReference type="RuleBase" id="RU003915"/>
    </source>
</evidence>
<reference evidence="10 11" key="1">
    <citation type="submission" date="2019-07" db="EMBL/GenBank/DDBJ databases">
        <authorList>
            <person name="Zhao L.H."/>
        </authorList>
    </citation>
    <scope>NUCLEOTIDE SEQUENCE [LARGE SCALE GENOMIC DNA]</scope>
    <source>
        <strain evidence="10 11">Co35</strain>
    </source>
</reference>
<evidence type="ECO:0000313" key="10">
    <source>
        <dbReference type="EMBL" id="TSD65165.1"/>
    </source>
</evidence>
<name>A0A554SFN9_9ACTN</name>
<dbReference type="AlphaFoldDB" id="A0A554SFN9"/>
<sequence>MRKSLGVLTTLIALLAVSACGGGSGSSLDDVEVSGDDTPSLEVPEDFSVAETTSEVVDAGDGEDIAEGDTVKVNYIAVNGRTGSEFDNSFANERPMVLTLNETALPGFTKGLEDQKVGSRVLIAVTGEDGASLLQDPTNIGLEETDTMVFLFDVLSKVPESAEGAEQELAPQSPTVEYDDDDHPSGVAQGEGPQAFDGKAVSEVLIEGEGDEVASGQTVVVHYVGSKYPSGEVFDGSWERGAPSTFPIGQGQVIPCWDETLVGAKVGSRLLLECPVDTAYGEDAAAQGRPDGDLAFVVDVLDAF</sequence>
<feature type="region of interest" description="Disordered" evidence="7">
    <location>
        <begin position="162"/>
        <end position="183"/>
    </location>
</feature>
<evidence type="ECO:0000256" key="5">
    <source>
        <dbReference type="PROSITE-ProRule" id="PRU00277"/>
    </source>
</evidence>
<keyword evidence="4 5" id="KW-0413">Isomerase</keyword>
<dbReference type="EMBL" id="VLNT01000003">
    <property type="protein sequence ID" value="TSD65165.1"/>
    <property type="molecule type" value="Genomic_DNA"/>
</dbReference>
<dbReference type="PROSITE" id="PS50059">
    <property type="entry name" value="FKBP_PPIASE"/>
    <property type="match status" value="2"/>
</dbReference>
<dbReference type="SUPFAM" id="SSF54534">
    <property type="entry name" value="FKBP-like"/>
    <property type="match status" value="2"/>
</dbReference>
<gene>
    <name evidence="10" type="ORF">FNM00_05515</name>
</gene>
<evidence type="ECO:0000256" key="7">
    <source>
        <dbReference type="SAM" id="MobiDB-lite"/>
    </source>
</evidence>
<feature type="region of interest" description="Disordered" evidence="7">
    <location>
        <begin position="22"/>
        <end position="43"/>
    </location>
</feature>
<protein>
    <recommendedName>
        <fullName evidence="6">Peptidyl-prolyl cis-trans isomerase</fullName>
        <ecNumber evidence="6">5.2.1.8</ecNumber>
    </recommendedName>
</protein>
<dbReference type="EC" id="5.2.1.8" evidence="6"/>
<evidence type="ECO:0000256" key="2">
    <source>
        <dbReference type="ARBA" id="ARBA00006577"/>
    </source>
</evidence>
<dbReference type="InterPro" id="IPR046357">
    <property type="entry name" value="PPIase_dom_sf"/>
</dbReference>
<keyword evidence="11" id="KW-1185">Reference proteome</keyword>
<dbReference type="Pfam" id="PF00254">
    <property type="entry name" value="FKBP_C"/>
    <property type="match status" value="2"/>
</dbReference>
<feature type="signal peptide" evidence="8">
    <location>
        <begin position="1"/>
        <end position="19"/>
    </location>
</feature>
<evidence type="ECO:0000256" key="3">
    <source>
        <dbReference type="ARBA" id="ARBA00023110"/>
    </source>
</evidence>
<comment type="similarity">
    <text evidence="2 6">Belongs to the FKBP-type PPIase family.</text>
</comment>
<feature type="domain" description="PPIase FKBP-type" evidence="9">
    <location>
        <begin position="68"/>
        <end position="158"/>
    </location>
</feature>
<comment type="caution">
    <text evidence="10">The sequence shown here is derived from an EMBL/GenBank/DDBJ whole genome shotgun (WGS) entry which is preliminary data.</text>
</comment>
<dbReference type="InterPro" id="IPR001179">
    <property type="entry name" value="PPIase_FKBP_dom"/>
</dbReference>